<sequence>MCIPLVLNSWGEIQNPKWILGSLLLNTKFCNKMLSNSLPLIFKAGVPYTPCLYQKTNLNNLPQKSSSITHVLQFSLVRRGSIPGSFSTRHKGSSSLVAFGAKNAGSREDNKALEAVLKLYTALRNRNITELSEVIGEECRCVCNFISFFQPFHGKKTHVPLGKGYSFHMCHTYQGKVTIRNVEMFMEPLLHIGPLRLKLMGFVMTIVDKIGASKGKLKRAIYILLALALMTALLFVI</sequence>
<proteinExistence type="predicted"/>
<comment type="caution">
    <text evidence="1">The sequence shown here is derived from an EMBL/GenBank/DDBJ whole genome shotgun (WGS) entry which is preliminary data.</text>
</comment>
<evidence type="ECO:0000313" key="1">
    <source>
        <dbReference type="EMBL" id="KAI8567295.1"/>
    </source>
</evidence>
<keyword evidence="2" id="KW-1185">Reference proteome</keyword>
<dbReference type="Proteomes" id="UP001062846">
    <property type="component" value="Chromosome 2"/>
</dbReference>
<name>A0ACC0PP72_RHOML</name>
<protein>
    <submittedName>
        <fullName evidence="1">Uncharacterized protein</fullName>
    </submittedName>
</protein>
<organism evidence="1 2">
    <name type="scientific">Rhododendron molle</name>
    <name type="common">Chinese azalea</name>
    <name type="synonym">Azalea mollis</name>
    <dbReference type="NCBI Taxonomy" id="49168"/>
    <lineage>
        <taxon>Eukaryota</taxon>
        <taxon>Viridiplantae</taxon>
        <taxon>Streptophyta</taxon>
        <taxon>Embryophyta</taxon>
        <taxon>Tracheophyta</taxon>
        <taxon>Spermatophyta</taxon>
        <taxon>Magnoliopsida</taxon>
        <taxon>eudicotyledons</taxon>
        <taxon>Gunneridae</taxon>
        <taxon>Pentapetalae</taxon>
        <taxon>asterids</taxon>
        <taxon>Ericales</taxon>
        <taxon>Ericaceae</taxon>
        <taxon>Ericoideae</taxon>
        <taxon>Rhodoreae</taxon>
        <taxon>Rhododendron</taxon>
    </lineage>
</organism>
<reference evidence="1" key="1">
    <citation type="submission" date="2022-02" db="EMBL/GenBank/DDBJ databases">
        <title>Plant Genome Project.</title>
        <authorList>
            <person name="Zhang R.-G."/>
        </authorList>
    </citation>
    <scope>NUCLEOTIDE SEQUENCE</scope>
    <source>
        <strain evidence="1">AT1</strain>
    </source>
</reference>
<gene>
    <name evidence="1" type="ORF">RHMOL_Rhmol02G0110000</name>
</gene>
<evidence type="ECO:0000313" key="2">
    <source>
        <dbReference type="Proteomes" id="UP001062846"/>
    </source>
</evidence>
<accession>A0ACC0PP72</accession>
<dbReference type="EMBL" id="CM046389">
    <property type="protein sequence ID" value="KAI8567295.1"/>
    <property type="molecule type" value="Genomic_DNA"/>
</dbReference>